<feature type="signal peptide" evidence="1">
    <location>
        <begin position="1"/>
        <end position="23"/>
    </location>
</feature>
<proteinExistence type="predicted"/>
<feature type="chain" id="PRO_5018076926" evidence="1">
    <location>
        <begin position="24"/>
        <end position="181"/>
    </location>
</feature>
<reference evidence="2 3" key="1">
    <citation type="submission" date="2018-11" db="EMBL/GenBank/DDBJ databases">
        <title>Genomic Encyclopedia of Type Strains, Phase IV (KMG-IV): sequencing the most valuable type-strain genomes for metagenomic binning, comparative biology and taxonomic classification.</title>
        <authorList>
            <person name="Goeker M."/>
        </authorList>
    </citation>
    <scope>NUCLEOTIDE SEQUENCE [LARGE SCALE GENOMIC DNA]</scope>
    <source>
        <strain evidence="2 3">DSM 25623</strain>
    </source>
</reference>
<keyword evidence="1" id="KW-0732">Signal</keyword>
<dbReference type="OrthoDB" id="7062039at2"/>
<evidence type="ECO:0000313" key="2">
    <source>
        <dbReference type="EMBL" id="RPE80940.1"/>
    </source>
</evidence>
<dbReference type="AlphaFoldDB" id="A0A3N4W4E2"/>
<evidence type="ECO:0000256" key="1">
    <source>
        <dbReference type="SAM" id="SignalP"/>
    </source>
</evidence>
<comment type="caution">
    <text evidence="2">The sequence shown here is derived from an EMBL/GenBank/DDBJ whole genome shotgun (WGS) entry which is preliminary data.</text>
</comment>
<dbReference type="RefSeq" id="WP_123768535.1">
    <property type="nucleotide sequence ID" value="NZ_RKQN01000001.1"/>
</dbReference>
<name>A0A3N4W4E2_9GAMM</name>
<protein>
    <submittedName>
        <fullName evidence="2">Uncharacterized protein</fullName>
    </submittedName>
</protein>
<accession>A0A3N4W4E2</accession>
<gene>
    <name evidence="2" type="ORF">EDC50_0107</name>
</gene>
<evidence type="ECO:0000313" key="3">
    <source>
        <dbReference type="Proteomes" id="UP000269708"/>
    </source>
</evidence>
<sequence length="181" mass="19128">MGGRGAAAVLAAIAAAFCPTAFAGAAPPKAEALIGRTVPPFPPELPDLGGSCFSAPAGASADPAASAICAYAFSAHGPDWPRLSHVLVLKAIGHEGNQTQWRVLDVLERPTQPPGRMLAFHGCLRDGRDAPALLAWVDAEGEGEWYEPVYRAWEFDFARERLREIPPAGVRCVNEGHGYDG</sequence>
<dbReference type="EMBL" id="RKQN01000001">
    <property type="protein sequence ID" value="RPE80940.1"/>
    <property type="molecule type" value="Genomic_DNA"/>
</dbReference>
<organism evidence="2 3">
    <name type="scientific">Vulcaniibacterium tengchongense</name>
    <dbReference type="NCBI Taxonomy" id="1273429"/>
    <lineage>
        <taxon>Bacteria</taxon>
        <taxon>Pseudomonadati</taxon>
        <taxon>Pseudomonadota</taxon>
        <taxon>Gammaproteobacteria</taxon>
        <taxon>Lysobacterales</taxon>
        <taxon>Lysobacteraceae</taxon>
        <taxon>Vulcaniibacterium</taxon>
    </lineage>
</organism>
<keyword evidence="3" id="KW-1185">Reference proteome</keyword>
<dbReference type="Proteomes" id="UP000269708">
    <property type="component" value="Unassembled WGS sequence"/>
</dbReference>